<keyword evidence="4" id="KW-1185">Reference proteome</keyword>
<dbReference type="Proteomes" id="UP001562425">
    <property type="component" value="Unassembled WGS sequence"/>
</dbReference>
<dbReference type="EMBL" id="JBEHCU010010457">
    <property type="protein sequence ID" value="KAL1378197.1"/>
    <property type="molecule type" value="Genomic_DNA"/>
</dbReference>
<gene>
    <name evidence="3" type="ORF">pipiens_004041</name>
</gene>
<feature type="compositionally biased region" description="Polar residues" evidence="2">
    <location>
        <begin position="60"/>
        <end position="74"/>
    </location>
</feature>
<evidence type="ECO:0000313" key="3">
    <source>
        <dbReference type="EMBL" id="KAL1378197.1"/>
    </source>
</evidence>
<comment type="caution">
    <text evidence="3">The sequence shown here is derived from an EMBL/GenBank/DDBJ whole genome shotgun (WGS) entry which is preliminary data.</text>
</comment>
<evidence type="ECO:0000256" key="1">
    <source>
        <dbReference type="SAM" id="Coils"/>
    </source>
</evidence>
<evidence type="ECO:0000256" key="2">
    <source>
        <dbReference type="SAM" id="MobiDB-lite"/>
    </source>
</evidence>
<dbReference type="AlphaFoldDB" id="A0ABD1CQ60"/>
<feature type="region of interest" description="Disordered" evidence="2">
    <location>
        <begin position="31"/>
        <end position="74"/>
    </location>
</feature>
<dbReference type="PANTHER" id="PTHR33663">
    <property type="entry name" value="COILED-COIL DOMAIN-CONTAINING PROTEIN 177"/>
    <property type="match status" value="1"/>
</dbReference>
<name>A0ABD1CQ60_CULPP</name>
<dbReference type="PANTHER" id="PTHR33663:SF2">
    <property type="entry name" value="COILED-COIL DOMAIN-CONTAINING PROTEIN 177"/>
    <property type="match status" value="1"/>
</dbReference>
<accession>A0ABD1CQ60</accession>
<feature type="region of interest" description="Disordered" evidence="2">
    <location>
        <begin position="129"/>
        <end position="179"/>
    </location>
</feature>
<keyword evidence="1" id="KW-0175">Coiled coil</keyword>
<proteinExistence type="predicted"/>
<dbReference type="InterPro" id="IPR029090">
    <property type="entry name" value="DUF4659"/>
</dbReference>
<feature type="compositionally biased region" description="Basic residues" evidence="2">
    <location>
        <begin position="139"/>
        <end position="150"/>
    </location>
</feature>
<feature type="compositionally biased region" description="Basic and acidic residues" evidence="2">
    <location>
        <begin position="742"/>
        <end position="773"/>
    </location>
</feature>
<evidence type="ECO:0000313" key="4">
    <source>
        <dbReference type="Proteomes" id="UP001562425"/>
    </source>
</evidence>
<reference evidence="3 4" key="1">
    <citation type="submission" date="2024-05" db="EMBL/GenBank/DDBJ databases">
        <title>Culex pipiens pipiens assembly and annotation.</title>
        <authorList>
            <person name="Alout H."/>
            <person name="Durand T."/>
        </authorList>
    </citation>
    <scope>NUCLEOTIDE SEQUENCE [LARGE SCALE GENOMIC DNA]</scope>
    <source>
        <strain evidence="3">HA-2024</strain>
        <tissue evidence="3">Whole body</tissue>
    </source>
</reference>
<sequence length="1071" mass="123065">MLKLKNKLRNKFKSAKIECLPDDFSVISYDVQSESTPAPAPTASDGSNDDGYGAPPGSYNGDSSSPSPNDGRTSGSSMNYNCCYNYNFNINYNFSPPPHGCHDGRGNDDEEEIFEEEWLRMFDSNSNLVSESSAEPTKKANKAAPTRKVRPASTERSKRSTSSMSSKVTPSGNPRLMKATMKAPRCLSTSDLSTYKGSAFSEDCESICSRLNSVKITEMLDQKGANLTDHDRRILHCMVLKRIKEIERLEESVLAKQCWEQEKLYRKTLLDEQERNYKKAIRQKRTIEQIEIRNRKQRLERLEQQQIERIQNEISEKDIRSSSLLKTLVIQKGIKECEKKNRELKRIEDATINQEEKILDKDIWRQSLVDHLEERVQRADVLRHRVLEVNKRRIKIDNQLEKRMHAHNLKQTLEQEKYKLVQLQERIMARESRYEKFKASKKRIFDQLKSRAKTTAALRDMVKHSISPDTCGKVAIKVGPGSAHQHRVIDVVQVNALHYSWIKMMELDDGFNPAGIKVEEMELDEQDDPEIKNCVSFEDTVLAPNFECKVEPEQPELGFGSNDEDEISVTDCLHHPDEFCYVCGVFMCPAKYRKKAAGRCIPITTCLSFRRMYSDYFGLDIRDQHKPWVPHYACKPCYTRLRNWEQGKSKGLPFGTPRIWSKPSNHSDDCYFCLTVVTKSRGPNIYPDLPSSRPPDYCKVAPGRNRSMHSVELPLESGGPSHANGIKLEEIEQECVSFENSDTVKQEPSQAEKDCENSPREEPKVQRTPKTDPENPTANCKQRPEKFCYICGSYILAKSKYPMNAPKLWRLYAVYFELDVDPPEHPWEPKFSCSSCFSRLSAWSNQKGDGLPFGVPRIWSKPSDNHLMDCYFCVVAVHARRQMTFDVDIPSSRAPDYSVKAPGRIENLQAFDDSIAKDVQQASNASKEEDPFANCKRHPDDFCYVCGHYIHTNKKYTMISGTKLEAAYKEYFQLEMAQPPHPWEPKFACRKCSSYLYGWYAGDKRYFQFAVPRRWQEPTDHDTDCFFCLADNRGMIRGGWSYPDLPSSRAPVPVDADHPRPGLRVVVKQEN</sequence>
<feature type="coiled-coil region" evidence="1">
    <location>
        <begin position="270"/>
        <end position="357"/>
    </location>
</feature>
<organism evidence="3 4">
    <name type="scientific">Culex pipiens pipiens</name>
    <name type="common">Northern house mosquito</name>
    <dbReference type="NCBI Taxonomy" id="38569"/>
    <lineage>
        <taxon>Eukaryota</taxon>
        <taxon>Metazoa</taxon>
        <taxon>Ecdysozoa</taxon>
        <taxon>Arthropoda</taxon>
        <taxon>Hexapoda</taxon>
        <taxon>Insecta</taxon>
        <taxon>Pterygota</taxon>
        <taxon>Neoptera</taxon>
        <taxon>Endopterygota</taxon>
        <taxon>Diptera</taxon>
        <taxon>Nematocera</taxon>
        <taxon>Culicoidea</taxon>
        <taxon>Culicidae</taxon>
        <taxon>Culicinae</taxon>
        <taxon>Culicini</taxon>
        <taxon>Culex</taxon>
        <taxon>Culex</taxon>
    </lineage>
</organism>
<feature type="region of interest" description="Disordered" evidence="2">
    <location>
        <begin position="739"/>
        <end position="779"/>
    </location>
</feature>
<protein>
    <submittedName>
        <fullName evidence="3">Uncharacterized protein</fullName>
    </submittedName>
</protein>